<keyword evidence="1" id="KW-0812">Transmembrane</keyword>
<dbReference type="EMBL" id="AP017470">
    <property type="protein sequence ID" value="BBB32650.1"/>
    <property type="molecule type" value="Genomic_DNA"/>
</dbReference>
<name>A0A7R6SYH3_9BACT</name>
<feature type="transmembrane region" description="Helical" evidence="1">
    <location>
        <begin position="93"/>
        <end position="111"/>
    </location>
</feature>
<reference evidence="2 3" key="1">
    <citation type="journal article" date="2012" name="Extremophiles">
        <title>Thermotomaculum hydrothermale gen. nov., sp. nov., a novel heterotrophic thermophile within the phylum Acidobacteria from a deep-sea hydrothermal vent chimney in the Southern Okinawa Trough.</title>
        <authorList>
            <person name="Izumi H."/>
            <person name="Nunoura T."/>
            <person name="Miyazaki M."/>
            <person name="Mino S."/>
            <person name="Toki T."/>
            <person name="Takai K."/>
            <person name="Sako Y."/>
            <person name="Sawabe T."/>
            <person name="Nakagawa S."/>
        </authorList>
    </citation>
    <scope>NUCLEOTIDE SEQUENCE [LARGE SCALE GENOMIC DNA]</scope>
    <source>
        <strain evidence="2 3">AC55</strain>
    </source>
</reference>
<evidence type="ECO:0000256" key="1">
    <source>
        <dbReference type="SAM" id="Phobius"/>
    </source>
</evidence>
<dbReference type="KEGG" id="thyd:TTHT_1114"/>
<keyword evidence="3" id="KW-1185">Reference proteome</keyword>
<dbReference type="AlphaFoldDB" id="A0A7R6SYH3"/>
<feature type="transmembrane region" description="Helical" evidence="1">
    <location>
        <begin position="12"/>
        <end position="36"/>
    </location>
</feature>
<accession>A0A7R6SYH3</accession>
<keyword evidence="1" id="KW-1133">Transmembrane helix</keyword>
<dbReference type="RefSeq" id="WP_201326951.1">
    <property type="nucleotide sequence ID" value="NZ_AP017470.1"/>
</dbReference>
<protein>
    <submittedName>
        <fullName evidence="2">Uncharacterized protein</fullName>
    </submittedName>
</protein>
<keyword evidence="1" id="KW-0472">Membrane</keyword>
<gene>
    <name evidence="2" type="ORF">TTHT_1114</name>
</gene>
<feature type="transmembrane region" description="Helical" evidence="1">
    <location>
        <begin position="56"/>
        <end position="73"/>
    </location>
</feature>
<sequence length="151" mass="17707">MENKEQAYRTSLMIWYSFFVSIFLYGIPVGISMGGFSTKIEDYKMFFKMFYYNAPHFVKILFFVGLIEFIFFFTIQKGKITLLKSLNPLGKYLILWAFAEFPALLGLISAFRTGESIYFIPMFVLSLIALLFSFPKKGEFKEKKDLPYSFE</sequence>
<evidence type="ECO:0000313" key="3">
    <source>
        <dbReference type="Proteomes" id="UP000595564"/>
    </source>
</evidence>
<proteinExistence type="predicted"/>
<dbReference type="Proteomes" id="UP000595564">
    <property type="component" value="Chromosome"/>
</dbReference>
<organism evidence="2 3">
    <name type="scientific">Thermotomaculum hydrothermale</name>
    <dbReference type="NCBI Taxonomy" id="981385"/>
    <lineage>
        <taxon>Bacteria</taxon>
        <taxon>Pseudomonadati</taxon>
        <taxon>Acidobacteriota</taxon>
        <taxon>Holophagae</taxon>
        <taxon>Thermotomaculales</taxon>
        <taxon>Thermotomaculaceae</taxon>
        <taxon>Thermotomaculum</taxon>
    </lineage>
</organism>
<feature type="transmembrane region" description="Helical" evidence="1">
    <location>
        <begin position="117"/>
        <end position="134"/>
    </location>
</feature>
<evidence type="ECO:0000313" key="2">
    <source>
        <dbReference type="EMBL" id="BBB32650.1"/>
    </source>
</evidence>